<dbReference type="SMART" id="SM00173">
    <property type="entry name" value="RAS"/>
    <property type="match status" value="1"/>
</dbReference>
<dbReference type="GO" id="GO:0005525">
    <property type="term" value="F:GTP binding"/>
    <property type="evidence" value="ECO:0007669"/>
    <property type="project" value="InterPro"/>
</dbReference>
<dbReference type="InterPro" id="IPR050209">
    <property type="entry name" value="Rab_GTPases_membrane_traffic"/>
</dbReference>
<dbReference type="EMBL" id="JAAAHY010000956">
    <property type="protein sequence ID" value="KAF9954634.1"/>
    <property type="molecule type" value="Genomic_DNA"/>
</dbReference>
<dbReference type="InterPro" id="IPR027417">
    <property type="entry name" value="P-loop_NTPase"/>
</dbReference>
<dbReference type="PANTHER" id="PTHR47979">
    <property type="entry name" value="DRAB11-RELATED"/>
    <property type="match status" value="1"/>
</dbReference>
<reference evidence="1" key="1">
    <citation type="journal article" date="2020" name="Fungal Divers.">
        <title>Resolving the Mortierellaceae phylogeny through synthesis of multi-gene phylogenetics and phylogenomics.</title>
        <authorList>
            <person name="Vandepol N."/>
            <person name="Liber J."/>
            <person name="Desiro A."/>
            <person name="Na H."/>
            <person name="Kennedy M."/>
            <person name="Barry K."/>
            <person name="Grigoriev I.V."/>
            <person name="Miller A.N."/>
            <person name="O'Donnell K."/>
            <person name="Stajich J.E."/>
            <person name="Bonito G."/>
        </authorList>
    </citation>
    <scope>NUCLEOTIDE SEQUENCE</scope>
    <source>
        <strain evidence="1">CK1249</strain>
    </source>
</reference>
<dbReference type="SMART" id="SM00174">
    <property type="entry name" value="RHO"/>
    <property type="match status" value="1"/>
</dbReference>
<dbReference type="Gene3D" id="3.40.50.300">
    <property type="entry name" value="P-loop containing nucleotide triphosphate hydrolases"/>
    <property type="match status" value="2"/>
</dbReference>
<protein>
    <submittedName>
        <fullName evidence="1">Uncharacterized protein</fullName>
    </submittedName>
</protein>
<dbReference type="SMART" id="SM00175">
    <property type="entry name" value="RAB"/>
    <property type="match status" value="1"/>
</dbReference>
<proteinExistence type="predicted"/>
<comment type="caution">
    <text evidence="1">The sequence shown here is derived from an EMBL/GenBank/DDBJ whole genome shotgun (WGS) entry which is preliminary data.</text>
</comment>
<dbReference type="Pfam" id="PF00071">
    <property type="entry name" value="Ras"/>
    <property type="match status" value="2"/>
</dbReference>
<dbReference type="SUPFAM" id="SSF52540">
    <property type="entry name" value="P-loop containing nucleoside triphosphate hydrolases"/>
    <property type="match status" value="1"/>
</dbReference>
<keyword evidence="2" id="KW-1185">Reference proteome</keyword>
<dbReference type="GO" id="GO:0003924">
    <property type="term" value="F:GTPase activity"/>
    <property type="evidence" value="ECO:0007669"/>
    <property type="project" value="InterPro"/>
</dbReference>
<dbReference type="AlphaFoldDB" id="A0A9P6LZ76"/>
<accession>A0A9P6LZ76</accession>
<sequence length="236" mass="27773">MSEVSDISTRRLQNVKQSKLLQCPYELLMLIIAYFRKIVELKHFTHTCSMLLHVVDDKNWFKLYRLQHPMSPKRFDYLKPYYTDDYWKRTSLKRHGCDHHFKVVLTGDIGVGKTDLVSRFVKNELCHKYKSTFEVDLIVKCISIRSKTIKVEIWDVDRRLMEIDNHVKSNIPIMLVGNKSDKSQWRAVSTDDGMRFAAENDLSFIEASASDSSNVELLFQRFLTEVYMANTFPYKA</sequence>
<dbReference type="PRINTS" id="PR00449">
    <property type="entry name" value="RASTRNSFRMNG"/>
</dbReference>
<evidence type="ECO:0000313" key="2">
    <source>
        <dbReference type="Proteomes" id="UP000738359"/>
    </source>
</evidence>
<gene>
    <name evidence="1" type="ORF">BGZ70_010502</name>
</gene>
<dbReference type="Proteomes" id="UP000738359">
    <property type="component" value="Unassembled WGS sequence"/>
</dbReference>
<organism evidence="1 2">
    <name type="scientific">Mortierella alpina</name>
    <name type="common">Oleaginous fungus</name>
    <name type="synonym">Mortierella renispora</name>
    <dbReference type="NCBI Taxonomy" id="64518"/>
    <lineage>
        <taxon>Eukaryota</taxon>
        <taxon>Fungi</taxon>
        <taxon>Fungi incertae sedis</taxon>
        <taxon>Mucoromycota</taxon>
        <taxon>Mortierellomycotina</taxon>
        <taxon>Mortierellomycetes</taxon>
        <taxon>Mortierellales</taxon>
        <taxon>Mortierellaceae</taxon>
        <taxon>Mortierella</taxon>
    </lineage>
</organism>
<dbReference type="PROSITE" id="PS51419">
    <property type="entry name" value="RAB"/>
    <property type="match status" value="1"/>
</dbReference>
<dbReference type="InterPro" id="IPR001806">
    <property type="entry name" value="Small_GTPase"/>
</dbReference>
<dbReference type="OrthoDB" id="9989112at2759"/>
<evidence type="ECO:0000313" key="1">
    <source>
        <dbReference type="EMBL" id="KAF9954634.1"/>
    </source>
</evidence>
<name>A0A9P6LZ76_MORAP</name>